<keyword evidence="6 10" id="KW-0378">Hydrolase</keyword>
<evidence type="ECO:0000256" key="9">
    <source>
        <dbReference type="ARBA" id="ARBA00023211"/>
    </source>
</evidence>
<evidence type="ECO:0000313" key="12">
    <source>
        <dbReference type="EMBL" id="NMG23552.1"/>
    </source>
</evidence>
<keyword evidence="2 10" id="KW-0444">Lipid biosynthesis</keyword>
<comment type="pathway">
    <text evidence="10">Glycolipid biosynthesis; lipid IV(A) biosynthesis; lipid IV(A) from (3R)-3-hydroxytetradecanoyl-[acyl-carrier-protein] and UDP-N-acetyl-alpha-D-glucosamine: step 4/6.</text>
</comment>
<dbReference type="Pfam" id="PF00149">
    <property type="entry name" value="Metallophos"/>
    <property type="match status" value="1"/>
</dbReference>
<feature type="binding site" evidence="10">
    <location>
        <position position="207"/>
    </location>
    <ligand>
        <name>Mn(2+)</name>
        <dbReference type="ChEBI" id="CHEBI:29035"/>
        <label>1</label>
    </ligand>
</feature>
<dbReference type="InterPro" id="IPR004843">
    <property type="entry name" value="Calcineurin-like_PHP"/>
</dbReference>
<evidence type="ECO:0000256" key="7">
    <source>
        <dbReference type="ARBA" id="ARBA00023098"/>
    </source>
</evidence>
<comment type="similarity">
    <text evidence="10">Belongs to the LpxH family.</text>
</comment>
<feature type="binding site" evidence="10">
    <location>
        <position position="16"/>
    </location>
    <ligand>
        <name>Mn(2+)</name>
        <dbReference type="ChEBI" id="CHEBI:29035"/>
        <label>1</label>
    </ligand>
</feature>
<dbReference type="InterPro" id="IPR029052">
    <property type="entry name" value="Metallo-depent_PP-like"/>
</dbReference>
<keyword evidence="8 10" id="KW-0472">Membrane</keyword>
<comment type="catalytic activity">
    <reaction evidence="10">
        <text>UDP-2-N,3-O-bis[(3R)-3-hydroxytetradecanoyl]-alpha-D-glucosamine + H2O = 2-N,3-O-bis[(3R)-3-hydroxytetradecanoyl]-alpha-D-glucosaminyl 1-phosphate + UMP + 2 H(+)</text>
        <dbReference type="Rhea" id="RHEA:25213"/>
        <dbReference type="ChEBI" id="CHEBI:15377"/>
        <dbReference type="ChEBI" id="CHEBI:15378"/>
        <dbReference type="ChEBI" id="CHEBI:57865"/>
        <dbReference type="ChEBI" id="CHEBI:57957"/>
        <dbReference type="ChEBI" id="CHEBI:78847"/>
        <dbReference type="EC" id="3.6.1.54"/>
    </reaction>
</comment>
<comment type="subcellular location">
    <subcellularLocation>
        <location evidence="10">Cell inner membrane</location>
        <topology evidence="10">Peripheral membrane protein</topology>
        <orientation evidence="10">Cytoplasmic side</orientation>
    </subcellularLocation>
</comment>
<dbReference type="EC" id="3.6.1.54" evidence="10"/>
<evidence type="ECO:0000256" key="6">
    <source>
        <dbReference type="ARBA" id="ARBA00022801"/>
    </source>
</evidence>
<gene>
    <name evidence="10" type="primary">lpxH</name>
    <name evidence="12" type="ORF">GO606_02230</name>
</gene>
<feature type="binding site" evidence="10">
    <location>
        <position position="177"/>
    </location>
    <ligand>
        <name>substrate</name>
    </ligand>
</feature>
<organism evidence="12 13">
    <name type="scientific">Aromatoleum anaerobium</name>
    <dbReference type="NCBI Taxonomy" id="182180"/>
    <lineage>
        <taxon>Bacteria</taxon>
        <taxon>Pseudomonadati</taxon>
        <taxon>Pseudomonadota</taxon>
        <taxon>Betaproteobacteria</taxon>
        <taxon>Rhodocyclales</taxon>
        <taxon>Rhodocyclaceae</taxon>
        <taxon>Aromatoleum</taxon>
    </lineage>
</organism>
<evidence type="ECO:0000259" key="11">
    <source>
        <dbReference type="Pfam" id="PF00149"/>
    </source>
</evidence>
<dbReference type="InterPro" id="IPR010138">
    <property type="entry name" value="UDP-diacylglucosamine_Hdrlase"/>
</dbReference>
<feature type="binding site" evidence="10">
    <location>
        <position position="205"/>
    </location>
    <ligand>
        <name>Mn(2+)</name>
        <dbReference type="ChEBI" id="CHEBI:29035"/>
        <label>2</label>
    </ligand>
</feature>
<proteinExistence type="inferred from homology"/>
<dbReference type="HAMAP" id="MF_00575">
    <property type="entry name" value="LpxH"/>
    <property type="match status" value="1"/>
</dbReference>
<name>A0ABX1PJH9_9RHOO</name>
<feature type="binding site" evidence="10">
    <location>
        <position position="174"/>
    </location>
    <ligand>
        <name>substrate</name>
    </ligand>
</feature>
<comment type="caution">
    <text evidence="12">The sequence shown here is derived from an EMBL/GenBank/DDBJ whole genome shotgun (WGS) entry which is preliminary data.</text>
</comment>
<accession>A0ABX1PJH9</accession>
<dbReference type="PANTHER" id="PTHR34990:SF1">
    <property type="entry name" value="UDP-2,3-DIACYLGLUCOSAMINE HYDROLASE"/>
    <property type="match status" value="1"/>
</dbReference>
<dbReference type="NCBIfam" id="NF003743">
    <property type="entry name" value="PRK05340.1"/>
    <property type="match status" value="1"/>
</dbReference>
<keyword evidence="4 10" id="KW-0441">Lipid A biosynthesis</keyword>
<feature type="binding site" evidence="10">
    <location>
        <position position="170"/>
    </location>
    <ligand>
        <name>substrate</name>
    </ligand>
</feature>
<feature type="binding site" evidence="10">
    <location>
        <position position="124"/>
    </location>
    <ligand>
        <name>Mn(2+)</name>
        <dbReference type="ChEBI" id="CHEBI:29035"/>
        <label>2</label>
    </ligand>
</feature>
<feature type="binding site" evidence="10">
    <location>
        <begin position="89"/>
        <end position="90"/>
    </location>
    <ligand>
        <name>substrate</name>
    </ligand>
</feature>
<evidence type="ECO:0000256" key="4">
    <source>
        <dbReference type="ARBA" id="ARBA00022556"/>
    </source>
</evidence>
<dbReference type="EMBL" id="WTVG01000004">
    <property type="protein sequence ID" value="NMG23552.1"/>
    <property type="molecule type" value="Genomic_DNA"/>
</dbReference>
<feature type="binding site" evidence="10">
    <location>
        <position position="132"/>
    </location>
    <ligand>
        <name>substrate</name>
    </ligand>
</feature>
<keyword evidence="5 10" id="KW-0479">Metal-binding</keyword>
<keyword evidence="13" id="KW-1185">Reference proteome</keyword>
<dbReference type="NCBIfam" id="TIGR01854">
    <property type="entry name" value="lipid_A_lpxH"/>
    <property type="match status" value="1"/>
</dbReference>
<evidence type="ECO:0000256" key="1">
    <source>
        <dbReference type="ARBA" id="ARBA00022475"/>
    </source>
</evidence>
<dbReference type="GO" id="GO:0016787">
    <property type="term" value="F:hydrolase activity"/>
    <property type="evidence" value="ECO:0007669"/>
    <property type="project" value="UniProtKB-KW"/>
</dbReference>
<feature type="binding site" evidence="10">
    <location>
        <position position="205"/>
    </location>
    <ligand>
        <name>substrate</name>
    </ligand>
</feature>
<dbReference type="SUPFAM" id="SSF56300">
    <property type="entry name" value="Metallo-dependent phosphatases"/>
    <property type="match status" value="1"/>
</dbReference>
<keyword evidence="7 10" id="KW-0443">Lipid metabolism</keyword>
<evidence type="ECO:0000313" key="13">
    <source>
        <dbReference type="Proteomes" id="UP000615989"/>
    </source>
</evidence>
<dbReference type="CDD" id="cd07398">
    <property type="entry name" value="MPP_YbbF-LpxH"/>
    <property type="match status" value="1"/>
</dbReference>
<feature type="binding site" evidence="10">
    <location>
        <position position="14"/>
    </location>
    <ligand>
        <name>Mn(2+)</name>
        <dbReference type="ChEBI" id="CHEBI:29035"/>
        <label>1</label>
    </ligand>
</feature>
<evidence type="ECO:0000256" key="3">
    <source>
        <dbReference type="ARBA" id="ARBA00022519"/>
    </source>
</evidence>
<comment type="function">
    <text evidence="10">Hydrolyzes the pyrophosphate bond of UDP-2,3-diacylglucosamine to yield 2,3-diacylglucosamine 1-phosphate (lipid X) and UMP by catalyzing the attack of water at the alpha-P atom. Involved in the biosynthesis of lipid A, a phosphorylated glycolipid that anchors the lipopolysaccharide to the outer membrane of the cell.</text>
</comment>
<dbReference type="Proteomes" id="UP000615989">
    <property type="component" value="Unassembled WGS sequence"/>
</dbReference>
<feature type="binding site" evidence="10">
    <location>
        <position position="89"/>
    </location>
    <ligand>
        <name>Mn(2+)</name>
        <dbReference type="ChEBI" id="CHEBI:29035"/>
        <label>2</label>
    </ligand>
</feature>
<dbReference type="PANTHER" id="PTHR34990">
    <property type="entry name" value="UDP-2,3-DIACYLGLUCOSAMINE HYDROLASE-RELATED"/>
    <property type="match status" value="1"/>
</dbReference>
<dbReference type="InterPro" id="IPR043461">
    <property type="entry name" value="LpxH-like"/>
</dbReference>
<reference evidence="12" key="1">
    <citation type="submission" date="2019-12" db="EMBL/GenBank/DDBJ databases">
        <title>Comparative genomics gives insights into the taxonomy of the Azoarcus-Aromatoleum group and reveals separate origins of nif in the plant-associated Azoarcus and non-plant-associated Aromatoleum sub-groups.</title>
        <authorList>
            <person name="Lafos M."/>
            <person name="Maluk M."/>
            <person name="Batista M."/>
            <person name="Junghare M."/>
            <person name="Carmona M."/>
            <person name="Faoro H."/>
            <person name="Cruz L.M."/>
            <person name="Battistoni F."/>
            <person name="De Souza E."/>
            <person name="Pedrosa F."/>
            <person name="Chen W.-M."/>
            <person name="Poole P.S."/>
            <person name="Dixon R.A."/>
            <person name="James E.K."/>
        </authorList>
    </citation>
    <scope>NUCLEOTIDE SEQUENCE</scope>
    <source>
        <strain evidence="12">LuFRes1</strain>
    </source>
</reference>
<evidence type="ECO:0000256" key="8">
    <source>
        <dbReference type="ARBA" id="ARBA00023136"/>
    </source>
</evidence>
<evidence type="ECO:0000256" key="10">
    <source>
        <dbReference type="HAMAP-Rule" id="MF_00575"/>
    </source>
</evidence>
<evidence type="ECO:0000256" key="2">
    <source>
        <dbReference type="ARBA" id="ARBA00022516"/>
    </source>
</evidence>
<feature type="domain" description="Calcineurin-like phosphoesterase" evidence="11">
    <location>
        <begin position="8"/>
        <end position="209"/>
    </location>
</feature>
<feature type="binding site" evidence="10">
    <location>
        <position position="47"/>
    </location>
    <ligand>
        <name>Mn(2+)</name>
        <dbReference type="ChEBI" id="CHEBI:29035"/>
        <label>2</label>
    </ligand>
</feature>
<keyword evidence="3 10" id="KW-0997">Cell inner membrane</keyword>
<dbReference type="Gene3D" id="3.60.21.10">
    <property type="match status" value="1"/>
</dbReference>
<keyword evidence="9 10" id="KW-0464">Manganese</keyword>
<comment type="cofactor">
    <cofactor evidence="10">
        <name>Mn(2+)</name>
        <dbReference type="ChEBI" id="CHEBI:29035"/>
    </cofactor>
    <text evidence="10">Binds 2 Mn(2+) ions per subunit in a binuclear metal center.</text>
</comment>
<keyword evidence="1 10" id="KW-1003">Cell membrane</keyword>
<feature type="binding site" evidence="10">
    <location>
        <position position="47"/>
    </location>
    <ligand>
        <name>Mn(2+)</name>
        <dbReference type="ChEBI" id="CHEBI:29035"/>
        <label>1</label>
    </ligand>
</feature>
<evidence type="ECO:0000256" key="5">
    <source>
        <dbReference type="ARBA" id="ARBA00022723"/>
    </source>
</evidence>
<sequence length="255" mass="28244">MPAQASMSALFISDLHLCEQRAGTLRAFFAFLQGPARSVQALYILGDLFEYWAGDDDATPLGNAVGNAVGDALAAFAETGASVFFLPGNRDFLLGESFARRARLQILPDPALIDLGGEAVLLSHGDILCTDDEHYQSFRRLVRDPAWQRAFLERPLAQRKQVIEGLRSQSETAKQEKTMEIMDVNASAVEALLREHGYPALIHGHTHRPAHHVHVVDGRSCERWVLADWHDDAPYLRWDGAGPPVALRFRPKPDG</sequence>
<protein>
    <recommendedName>
        <fullName evidence="10">UDP-2,3-diacylglucosamine hydrolase</fullName>
        <ecNumber evidence="10">3.6.1.54</ecNumber>
    </recommendedName>
    <alternativeName>
        <fullName evidence="10">UDP-2,3-diacylglucosamine diphosphatase</fullName>
    </alternativeName>
</protein>